<sequence length="1229" mass="141245">MKITIVTVSVTAVKSLIEVGNQIKEQFGNVLNLKLYYAVSKYHDEKLKNMVQDIEDSDLVFVDLMGSPQNVVQGVYKGLEKAKGHIVPYGNSAREYMRLGKFTAESMSSKKNKNSGKPMDMATMKKMQSMAETMGKIIPGKMRDMRNYSYIMKYFSIASKENMMNMLYLILREYGNIKNVPKPQEPKVVDNIFLCNPETMEMYDDRGTVAMIFSGKTYPTDTSICVESIRKRLCKEFNVVSIAVCGNFDEYKDKLKNILVDSGQFNVDLMLNFMPFRLGAGPMGGDFQAGINLLKDINVPYLHPFFMTRRHLGEYEESAQGCTASETLISVMLPELDGAMETYPIAVMTEPEYNGDYDVYTDELSIMEDRLERLVGRVRNHIRLRQLKNSEKKVAIICYNYPPGESNLFGGAFLDTFASVENILRELKQQGYTVNDISKEELMHIFTIEGVVNSGRYSGENNSMILYSSEAYKEEIQKDKTYGEMIEQWGEVPGTVMVGDNKNFFIPGTVQGNVFIGLQPSRGIHENVEKAYHDKTLLPHHQYQGFYKWLRDEYKADAIIHVGTHGTLEFLKGKECGISSDCYGDKLLGDIPHMYLYYCGNPSEAVIAKRRSNANLISYEPPVFVQGELYGDYAKLMSLVDNYHQSLAIAPQNSEAIMKDIHKWAEVLNLPRELEELECELYRMNTSLIPKGLHVFGKGFSEEEAREYAKGILRYSGNGITSLKLLVGRALGYSDELINENLDYEVINNIFSQCNRVFNVYMDKGALEEIEFVNEENKEEFIKTLEYGKKIHTESQKNYEIRGIVRTLSGKFNEAALAGDIYRSPEVLPAGYNLYQFDPRLVPTKTAYERGQRICNNTIMAYKSENGTYPQSTAVILWGLETSRTQGETFAQILSYLGVRMVETKDKWDAKFEIIPLEELGRPRIDVTINICGFFRDMFPNLMDVLQDIFNELYELDESTEDNYFKANSERIYMKLISEGYDEKEARELAVSRIFGPKEGEYGTGITSIIETKNWQCEEQIGNAFLNSLQHVYTKNMRGREVKELYKENLKSVDLVSQTRSNHEYEITDLDHYYEFFGGLSKSVEMVKGKKAKMYITDTTGEKIFTESVDKSIARGIRTRVLNPKWIDGMLNHKYHGVQKIADRFENVLGLAATTNSVDQWIYNDMYKCYVEDEELSERLKENNPYAYMDIVEYMVEYNERNYWQASEEQIKKLKEKYLELEDNIEDKM</sequence>
<gene>
    <name evidence="3" type="ORF">SAMN02745248_00394</name>
</gene>
<feature type="domain" description="CobN/magnesium chelatase" evidence="1">
    <location>
        <begin position="153"/>
        <end position="1211"/>
    </location>
</feature>
<dbReference type="InterPro" id="IPR022571">
    <property type="entry name" value="Mg_chelatase_H_N"/>
</dbReference>
<dbReference type="EMBL" id="FRAD01000004">
    <property type="protein sequence ID" value="SHJ55826.1"/>
    <property type="molecule type" value="Genomic_DNA"/>
</dbReference>
<dbReference type="Proteomes" id="UP000183952">
    <property type="component" value="Unassembled WGS sequence"/>
</dbReference>
<accession>A0A1M6KA62</accession>
<dbReference type="RefSeq" id="WP_072901732.1">
    <property type="nucleotide sequence ID" value="NZ_FRAD01000004.1"/>
</dbReference>
<evidence type="ECO:0000313" key="4">
    <source>
        <dbReference type="Proteomes" id="UP000183952"/>
    </source>
</evidence>
<dbReference type="AlphaFoldDB" id="A0A1M6KA62"/>
<evidence type="ECO:0000313" key="3">
    <source>
        <dbReference type="EMBL" id="SHJ55826.1"/>
    </source>
</evidence>
<dbReference type="Pfam" id="PF11965">
    <property type="entry name" value="DUF3479"/>
    <property type="match status" value="1"/>
</dbReference>
<dbReference type="PANTHER" id="PTHR44119:SF4">
    <property type="entry name" value="AEROBIC COBALTOCHELATASE SUBUNIT COBN"/>
    <property type="match status" value="1"/>
</dbReference>
<proteinExistence type="predicted"/>
<reference evidence="3 4" key="1">
    <citation type="submission" date="2016-11" db="EMBL/GenBank/DDBJ databases">
        <authorList>
            <person name="Jaros S."/>
            <person name="Januszkiewicz K."/>
            <person name="Wedrychowicz H."/>
        </authorList>
    </citation>
    <scope>NUCLEOTIDE SEQUENCE [LARGE SCALE GENOMIC DNA]</scope>
    <source>
        <strain evidence="3 4">DSM 3090</strain>
    </source>
</reference>
<organism evidence="3 4">
    <name type="scientific">Hathewaya proteolytica DSM 3090</name>
    <dbReference type="NCBI Taxonomy" id="1121331"/>
    <lineage>
        <taxon>Bacteria</taxon>
        <taxon>Bacillati</taxon>
        <taxon>Bacillota</taxon>
        <taxon>Clostridia</taxon>
        <taxon>Eubacteriales</taxon>
        <taxon>Clostridiaceae</taxon>
        <taxon>Hathewaya</taxon>
    </lineage>
</organism>
<dbReference type="STRING" id="1121331.SAMN02745248_00394"/>
<dbReference type="OrthoDB" id="9757976at2"/>
<dbReference type="Pfam" id="PF02514">
    <property type="entry name" value="CobN-Mg_chel"/>
    <property type="match status" value="1"/>
</dbReference>
<dbReference type="CDD" id="cd10150">
    <property type="entry name" value="CobN_like"/>
    <property type="match status" value="1"/>
</dbReference>
<name>A0A1M6KA62_9CLOT</name>
<evidence type="ECO:0000259" key="1">
    <source>
        <dbReference type="Pfam" id="PF02514"/>
    </source>
</evidence>
<evidence type="ECO:0000259" key="2">
    <source>
        <dbReference type="Pfam" id="PF11965"/>
    </source>
</evidence>
<dbReference type="GO" id="GO:0016851">
    <property type="term" value="F:magnesium chelatase activity"/>
    <property type="evidence" value="ECO:0007669"/>
    <property type="project" value="InterPro"/>
</dbReference>
<dbReference type="InterPro" id="IPR003672">
    <property type="entry name" value="CobN/Mg_chltase"/>
</dbReference>
<keyword evidence="4" id="KW-1185">Reference proteome</keyword>
<dbReference type="PANTHER" id="PTHR44119">
    <property type="entry name" value="MAGNESIUM-CHELATASE SUBUNIT CHLH, CHLOROPLASTIC"/>
    <property type="match status" value="1"/>
</dbReference>
<feature type="domain" description="Magnesium chelatase subunit H N-terminal" evidence="2">
    <location>
        <begin position="2"/>
        <end position="148"/>
    </location>
</feature>
<protein>
    <submittedName>
        <fullName evidence="3">Cobaltochelatase CobN subunit</fullName>
    </submittedName>
</protein>